<dbReference type="InterPro" id="IPR008972">
    <property type="entry name" value="Cupredoxin"/>
</dbReference>
<keyword evidence="3" id="KW-0560">Oxidoreductase</keyword>
<evidence type="ECO:0000256" key="1">
    <source>
        <dbReference type="ARBA" id="ARBA00010609"/>
    </source>
</evidence>
<dbReference type="Gene3D" id="2.60.40.420">
    <property type="entry name" value="Cupredoxins - blue copper proteins"/>
    <property type="match status" value="1"/>
</dbReference>
<dbReference type="SUPFAM" id="SSF49503">
    <property type="entry name" value="Cupredoxins"/>
    <property type="match status" value="1"/>
</dbReference>
<dbReference type="InterPro" id="IPR011706">
    <property type="entry name" value="Cu-oxidase_C"/>
</dbReference>
<dbReference type="EMBL" id="JAKEKT020000121">
    <property type="protein sequence ID" value="KAL1635049.1"/>
    <property type="molecule type" value="Genomic_DNA"/>
</dbReference>
<feature type="non-terminal residue" evidence="5">
    <location>
        <position position="1"/>
    </location>
</feature>
<dbReference type="PROSITE" id="PS00079">
    <property type="entry name" value="MULTICOPPER_OXIDASE1"/>
    <property type="match status" value="1"/>
</dbReference>
<dbReference type="Proteomes" id="UP001521184">
    <property type="component" value="Unassembled WGS sequence"/>
</dbReference>
<accession>A0ABR3T701</accession>
<reference evidence="5 6" key="1">
    <citation type="journal article" date="2023" name="Plant Dis.">
        <title>First Report of Diplodia intermedia Causing Canker and Dieback Diseases on Apple Trees in Canada.</title>
        <authorList>
            <person name="Ellouze W."/>
            <person name="Ilyukhin E."/>
            <person name="Sulman M."/>
            <person name="Ali S."/>
        </authorList>
    </citation>
    <scope>NUCLEOTIDE SEQUENCE [LARGE SCALE GENOMIC DNA]</scope>
    <source>
        <strain evidence="5 6">M45-28</strain>
    </source>
</reference>
<dbReference type="Pfam" id="PF07731">
    <property type="entry name" value="Cu-oxidase_2"/>
    <property type="match status" value="1"/>
</dbReference>
<dbReference type="PANTHER" id="PTHR11709:SF145">
    <property type="entry name" value="LCC1"/>
    <property type="match status" value="1"/>
</dbReference>
<evidence type="ECO:0000313" key="6">
    <source>
        <dbReference type="Proteomes" id="UP001521184"/>
    </source>
</evidence>
<dbReference type="InterPro" id="IPR033138">
    <property type="entry name" value="Cu_oxidase_CS"/>
</dbReference>
<keyword evidence="6" id="KW-1185">Reference proteome</keyword>
<dbReference type="InterPro" id="IPR045087">
    <property type="entry name" value="Cu-oxidase_fam"/>
</dbReference>
<dbReference type="PROSITE" id="PS00080">
    <property type="entry name" value="MULTICOPPER_OXIDASE2"/>
    <property type="match status" value="1"/>
</dbReference>
<sequence>PMHLHGHNAQILSLGPGRWDGRTVARPANPARRDVYQLPPDGHLVIQYALDNPGVWPLHCHVTWHLSAGMFASVVERAGEIGRAVGERGRAEMQRVCGAWDAWSKGNVVDQVDSGV</sequence>
<protein>
    <recommendedName>
        <fullName evidence="4">Plastocyanin-like domain-containing protein</fullName>
    </recommendedName>
</protein>
<dbReference type="PANTHER" id="PTHR11709">
    <property type="entry name" value="MULTI-COPPER OXIDASE"/>
    <property type="match status" value="1"/>
</dbReference>
<feature type="domain" description="Plastocyanin-like" evidence="4">
    <location>
        <begin position="1"/>
        <end position="78"/>
    </location>
</feature>
<dbReference type="InterPro" id="IPR002355">
    <property type="entry name" value="Cu_oxidase_Cu_BS"/>
</dbReference>
<evidence type="ECO:0000256" key="3">
    <source>
        <dbReference type="ARBA" id="ARBA00023002"/>
    </source>
</evidence>
<gene>
    <name evidence="5" type="ORF">SLS58_010389</name>
</gene>
<keyword evidence="2" id="KW-0479">Metal-binding</keyword>
<organism evidence="5 6">
    <name type="scientific">Diplodia intermedia</name>
    <dbReference type="NCBI Taxonomy" id="856260"/>
    <lineage>
        <taxon>Eukaryota</taxon>
        <taxon>Fungi</taxon>
        <taxon>Dikarya</taxon>
        <taxon>Ascomycota</taxon>
        <taxon>Pezizomycotina</taxon>
        <taxon>Dothideomycetes</taxon>
        <taxon>Dothideomycetes incertae sedis</taxon>
        <taxon>Botryosphaeriales</taxon>
        <taxon>Botryosphaeriaceae</taxon>
        <taxon>Diplodia</taxon>
    </lineage>
</organism>
<comment type="caution">
    <text evidence="5">The sequence shown here is derived from an EMBL/GenBank/DDBJ whole genome shotgun (WGS) entry which is preliminary data.</text>
</comment>
<evidence type="ECO:0000259" key="4">
    <source>
        <dbReference type="Pfam" id="PF07731"/>
    </source>
</evidence>
<comment type="similarity">
    <text evidence="1">Belongs to the multicopper oxidase family.</text>
</comment>
<name>A0ABR3T701_9PEZI</name>
<proteinExistence type="inferred from homology"/>
<evidence type="ECO:0000313" key="5">
    <source>
        <dbReference type="EMBL" id="KAL1635049.1"/>
    </source>
</evidence>
<evidence type="ECO:0000256" key="2">
    <source>
        <dbReference type="ARBA" id="ARBA00022723"/>
    </source>
</evidence>